<gene>
    <name evidence="3" type="ORF">FGK64_19615</name>
</gene>
<dbReference type="Proteomes" id="UP001191082">
    <property type="component" value="Unassembled WGS sequence"/>
</dbReference>
<protein>
    <submittedName>
        <fullName evidence="3">Crotonase/enoyl-CoA hydratase family protein</fullName>
    </submittedName>
</protein>
<keyword evidence="4" id="KW-1185">Reference proteome</keyword>
<dbReference type="PANTHER" id="PTHR43802:SF1">
    <property type="entry name" value="IP11341P-RELATED"/>
    <property type="match status" value="1"/>
</dbReference>
<organism evidence="3 4">
    <name type="scientific">Arenibacterium halophilum</name>
    <dbReference type="NCBI Taxonomy" id="2583821"/>
    <lineage>
        <taxon>Bacteria</taxon>
        <taxon>Pseudomonadati</taxon>
        <taxon>Pseudomonadota</taxon>
        <taxon>Alphaproteobacteria</taxon>
        <taxon>Rhodobacterales</taxon>
        <taxon>Paracoccaceae</taxon>
        <taxon>Arenibacterium</taxon>
    </lineage>
</organism>
<dbReference type="Gene3D" id="3.90.226.10">
    <property type="entry name" value="2-enoyl-CoA Hydratase, Chain A, domain 1"/>
    <property type="match status" value="1"/>
</dbReference>
<dbReference type="PANTHER" id="PTHR43802">
    <property type="entry name" value="ENOYL-COA HYDRATASE"/>
    <property type="match status" value="1"/>
</dbReference>
<dbReference type="InterPro" id="IPR029045">
    <property type="entry name" value="ClpP/crotonase-like_dom_sf"/>
</dbReference>
<dbReference type="Pfam" id="PF00378">
    <property type="entry name" value="ECH_1"/>
    <property type="match status" value="1"/>
</dbReference>
<dbReference type="EMBL" id="VCPC01000005">
    <property type="protein sequence ID" value="TMV09295.1"/>
    <property type="molecule type" value="Genomic_DNA"/>
</dbReference>
<evidence type="ECO:0000313" key="4">
    <source>
        <dbReference type="Proteomes" id="UP001191082"/>
    </source>
</evidence>
<accession>A0ABY2X2R9</accession>
<dbReference type="RefSeq" id="WP_138865567.1">
    <property type="nucleotide sequence ID" value="NZ_VCPC01000005.1"/>
</dbReference>
<name>A0ABY2X2R9_9RHOB</name>
<sequence length="264" mass="27886">MTSSEPSPALVVSSASERDPRICVITLNRPERRNAFDNEMADAFADAVDAFENDSQFRVAILRGNGPIFCSGMDLGAFAKGERPGLDSANGFAHFVRRPRRKPMIAAVQGGAHAGGFEIVLACDLAVAEASAKFSLPEVKRGIIAAGGGAVRLPQRIPAVIAREMLFTGNAIEAERAYELGLLNAVADAGKLEDAAYNLAAQIVGNAPLAVLASKQVADDALTAGEAVAWHTNRRGWDTVLASNDALEGALAFKERRLPDWTGS</sequence>
<dbReference type="InterPro" id="IPR014748">
    <property type="entry name" value="Enoyl-CoA_hydra_C"/>
</dbReference>
<evidence type="ECO:0000256" key="1">
    <source>
        <dbReference type="ARBA" id="ARBA00005254"/>
    </source>
</evidence>
<dbReference type="PROSITE" id="PS00166">
    <property type="entry name" value="ENOYL_COA_HYDRATASE"/>
    <property type="match status" value="1"/>
</dbReference>
<dbReference type="Gene3D" id="1.10.12.10">
    <property type="entry name" value="Lyase 2-enoyl-coa Hydratase, Chain A, domain 2"/>
    <property type="match status" value="1"/>
</dbReference>
<dbReference type="InterPro" id="IPR001753">
    <property type="entry name" value="Enoyl-CoA_hydra/iso"/>
</dbReference>
<dbReference type="SUPFAM" id="SSF52096">
    <property type="entry name" value="ClpP/crotonase"/>
    <property type="match status" value="1"/>
</dbReference>
<reference evidence="3 4" key="1">
    <citation type="submission" date="2019-05" db="EMBL/GenBank/DDBJ databases">
        <title>Marivita sp. nov. isolated from sea sediment.</title>
        <authorList>
            <person name="Kim W."/>
        </authorList>
    </citation>
    <scope>NUCLEOTIDE SEQUENCE [LARGE SCALE GENOMIC DNA]</scope>
    <source>
        <strain evidence="3 4">CAU 1492</strain>
    </source>
</reference>
<dbReference type="NCBIfam" id="NF006100">
    <property type="entry name" value="PRK08252.1"/>
    <property type="match status" value="1"/>
</dbReference>
<dbReference type="InterPro" id="IPR018376">
    <property type="entry name" value="Enoyl-CoA_hyd/isom_CS"/>
</dbReference>
<evidence type="ECO:0000256" key="2">
    <source>
        <dbReference type="RuleBase" id="RU003707"/>
    </source>
</evidence>
<comment type="caution">
    <text evidence="3">The sequence shown here is derived from an EMBL/GenBank/DDBJ whole genome shotgun (WGS) entry which is preliminary data.</text>
</comment>
<proteinExistence type="inferred from homology"/>
<comment type="similarity">
    <text evidence="1 2">Belongs to the enoyl-CoA hydratase/isomerase family.</text>
</comment>
<evidence type="ECO:0000313" key="3">
    <source>
        <dbReference type="EMBL" id="TMV09295.1"/>
    </source>
</evidence>
<dbReference type="CDD" id="cd06558">
    <property type="entry name" value="crotonase-like"/>
    <property type="match status" value="1"/>
</dbReference>